<dbReference type="Pfam" id="PF05594">
    <property type="entry name" value="Fil_haemagg"/>
    <property type="match status" value="23"/>
</dbReference>
<proteinExistence type="predicted"/>
<name>A0A1H1ZR35_9PSED</name>
<dbReference type="Proteomes" id="UP000199524">
    <property type="component" value="Chromosome I"/>
</dbReference>
<sequence length="3051" mass="312917">MINQNGTLIADGAILLAADSLDNSQGAISGKSDITATVASLNNQNGQLITQGNLGLTGGSLDNRQNGLVGATKALKLKVDQIDNRAGELSSNADIHITASRLDNRDGGKVLAETSLTLNSAQVLNGNLGLLKGKTGLSLDGQTLDNTHGLLISGQDSRLTLTGDLDNSQGLISSEGQLDVSAAKLSNTAGSLSSAGTLTANASTALVNQGGRLVSDSSITVNSASLDNSAQGMISGKGAVGVTTGAFDNSAGSLTSADSLTLTAGQVSNQGGRIGSDKALTASVMGLDQQGGKLFSNSALTLDLNHGQLNNQNGLINAPSLILNNLKGVNNQGGEISSAQAFTLAADSLDNNNGKLLSNQAVTLRVNQALTNLKGLIAAAALDVRAASLDNASGTLTSRSNLDLTTTGQLGNQAQGLINAAQALTINSGDLNNQGGTLLGKTAVTLNAMALNNSANGLINSQSGLSINATHLDSSNGGEVSAKGDIVLALTGVTQNGGRLLGDQAITVGLTGGDLDNRNGLLNAKGPLTLTNLRDLNNQNGELSSSQSFNVVGRNLDNSNGKLISNNRLGVTGSSLVNQGGLISGWQGLSVTGASLDNRNGGTLSSRNGNLDVTLSGALLNGNMGALVSQQTLTVNADSLDNSAGILSSGAEQKLTVAGLLNNIQGGSIDSGAGLTLQAMALNNAGSISAQQAIGFTGTRLDNSAGTLTGNGAVTLDLLGALINNSGKLASAGPLVISRSSQISNQGGQLVSQGLLSLLTGSLDNSNRGTVAANGNLQITSTGAVQNNADGLIYSQNGDLTVNAASLANGKGSLQGQGALSLTVAGDIDNQSGKLIAQNGNLTASAANLDNRGGTLSSLKGALETRIVGVLKNGYDLNNNRQGGIIQGQRLNLSALGGIDNYGGRISAQSGDTLITTADFDNRNGGVYAKGLVQVTGNNFDNSGDNDGQIAGQRIDLSLNGALNNRLGIIESDSTLSVRAASLDNQTGQLRALGTSGKTDFQIGGLFDNSNGKLETANSDLTLNVGGFQNQGGSLQHGGVGTFDIATANLLNAGGNVVTRGGLTLTMDNWTNSSVIQAGRLTLNIGTLNQTAGGQLLAVDSLTGSGGNWNNDGLIASDGTASLNLSGSYGGNGRYSTQGTLGLNAASVSLGSAGSIAGGGDTAINVGGQLTNQGRMTSISDLIITADTVHNIGTLAASKALVISTRSLLNDHAIGDINNSGFVFSGEDSTFNVGSLTNNYGEFFSLGGMTVGGLSAGTAAQSLRNTSGRIQSTGDMTLAVGELLNEREKFSAAQKLTSVGVSIRCVQHCSGGWSDRRPELTLTRTVESVVDENSPSATLSAGRNLSFTGTNFTNRYSLVSATNDLSIQSNNILNQAALSAAGTDSRVVTANPKVSKAQYNQMVQAVASYNQAHPQGSQVDEAAYAALLSRFSPSLFAGINDPIRVNTNGAIVAPAVIQAGGAVKLNAKNDISSISVLKTARAVDGRSIDTTVGASQVPLVVVNSQLPSDHAQQQVNPLTLPGFALPSGQNGLFRLSGQGSSTQQVTQANTAPQNWSIGGAQVGAAQRQQTQPDVQARNVQVGDSAPVIATDRQLSQASRQAIASGAGASVINVASPGDNGNSVLQLPGHNSNSSAIAQMDTVQVAAAQQPVVAVIPGGTPMVPAIATAPVSGAATGLSSLSRVQGLPDMSGKSNPQKYLIETNPVLTELKQFMSSDYLLSNLGYDPDNSAKRLGDGFYEQKLIQQAVVARTGQRFIDGQNSDEGLYKYLMDNAIKSKQELNLAVGVTLTSQQVAALTHDIVWLEEHEVNGEKVLVPVLYLAQATGRLAPNGALIQGSDVTLIAGKDLNNSGTLRASNNLSAMAGNDLVNSGLVEAGNRLDLLAGNNIVNKSGGIISGRDVSLNATRGDVINQRDVTHLDSSYGASTRHRDILDSAARIEASNNMSIGAGRDINNNASVISSGADMKLSAGRDVNVNAIAERTTDARGNSYLSQQITQHGATVTTGRDLSISAGRDISAIASKLESKRDMALAAGEDIHLESAANESEFASRSKKKTLETRSVSQQSTELKAGRDISIDAGKDLDVIASRITAGGDVALDAAQDMTIASAKDESSYYYSKKSKGSFGSSSSKQVESYDSTNVASVVEAGKDLTINASKSADGAMNINGGRDVTIIGSQLKAHDDLMVAAQGDVAVLSGVEEHGSYSKKTKSGFLGLSKSGKSELKTTASQVGSELEAGNDVVVAAGNDIRLRASEATAGNDVELHAGVVNKDGDINLVSANDTAYSRSEQYKKKTGLSVSGGFISISSAKAAGKEAQSSTSVGSQVTADRDASLQAERDINISGSGVKAGRNVALNAGRDVNVVAAQNSSAEQDWKKDKRAGIGVSGDDNGVSMFIGAERTKEKNRLEQQTAAASQISAGQDLAINAKRDINQVGSDLKASHDINLAAGRNINIDAARESQLIEQQRESERNGLGMTLNHNYGNTKNAVSGAGKGEDNVSKGSSTLKAVDSVGQFLSGPTADVKFGNSKQSNSQQVVEQTNRSSTLSAGNDLNLSAGNDVQVRGAQLDAGRDINIKGRDLVLDAAKGSVSQETRESQSWGGIHGGTSGGFKVGVGGSHGVASGDSSQGTSTVTQLGAGRDVNLQASNDLNLIGTQVKAGRDIDLKAGNELNIRSAQNGYSSENNRSSGGGEVGLTFGSEGVGVYASVSLGKGNLEREGERQQEAYLYAGDRLGFTSGKDTNVSGATLRGDEVVGRVGGDLNVSSAADTGTVKGKEFDINVTVTVGPGAGVSGSVGYGATTGKTNWVDQQTSITGKEKVDIRTENHTQIDGALIAADNGNLKLDTGTLGFSDIAGKDKEHGYYLNVGGSYNQSGSGGTAQDPSQTGKGEEGKTGWSVSGWNYEKDREQIVRATVGAGDIIVRKDAETGGDSTQGLNRDVGKAYEVTKDKESRTDLYASGTSVGAVLDPGKTYDQWERNVSLYGENSEEALRSQRQYPPPEAARLWTQGGKAIPLQQVIAIYLHQAMYTALVVLKLHRESMLKLEVVKGEQRVR</sequence>
<evidence type="ECO:0000313" key="3">
    <source>
        <dbReference type="Proteomes" id="UP000199524"/>
    </source>
</evidence>
<organism evidence="2 3">
    <name type="scientific">Pseudomonas asplenii</name>
    <dbReference type="NCBI Taxonomy" id="53407"/>
    <lineage>
        <taxon>Bacteria</taxon>
        <taxon>Pseudomonadati</taxon>
        <taxon>Pseudomonadota</taxon>
        <taxon>Gammaproteobacteria</taxon>
        <taxon>Pseudomonadales</taxon>
        <taxon>Pseudomonadaceae</taxon>
        <taxon>Pseudomonas</taxon>
    </lineage>
</organism>
<reference evidence="3" key="1">
    <citation type="submission" date="2016-10" db="EMBL/GenBank/DDBJ databases">
        <authorList>
            <person name="Varghese N."/>
            <person name="Submissions S."/>
        </authorList>
    </citation>
    <scope>NUCLEOTIDE SEQUENCE [LARGE SCALE GENOMIC DNA]</scope>
    <source>
        <strain evidence="3">ATCC 23835</strain>
    </source>
</reference>
<gene>
    <name evidence="2" type="ORF">SAMN05216598_5262</name>
</gene>
<protein>
    <submittedName>
        <fullName evidence="2">Filamentous hemagglutinin</fullName>
    </submittedName>
</protein>
<feature type="region of interest" description="Disordered" evidence="1">
    <location>
        <begin position="2867"/>
        <end position="2897"/>
    </location>
</feature>
<dbReference type="InterPro" id="IPR008619">
    <property type="entry name" value="Filamentous_hemagglutn_rpt"/>
</dbReference>
<dbReference type="NCBIfam" id="TIGR01731">
    <property type="entry name" value="fil_hemag_20aa"/>
    <property type="match status" value="29"/>
</dbReference>
<feature type="compositionally biased region" description="Polar residues" evidence="1">
    <location>
        <begin position="2526"/>
        <end position="2556"/>
    </location>
</feature>
<dbReference type="EMBL" id="LT629777">
    <property type="protein sequence ID" value="SDT36291.1"/>
    <property type="molecule type" value="Genomic_DNA"/>
</dbReference>
<feature type="region of interest" description="Disordered" evidence="1">
    <location>
        <begin position="2043"/>
        <end position="2069"/>
    </location>
</feature>
<dbReference type="GeneID" id="300210773"/>
<dbReference type="Pfam" id="PF13332">
    <property type="entry name" value="Fil_haemagg_2"/>
    <property type="match status" value="5"/>
</dbReference>
<dbReference type="RefSeq" id="WP_090210218.1">
    <property type="nucleotide sequence ID" value="NZ_LT629777.1"/>
</dbReference>
<keyword evidence="3" id="KW-1185">Reference proteome</keyword>
<dbReference type="InterPro" id="IPR025157">
    <property type="entry name" value="Hemagglutinin_rpt"/>
</dbReference>
<feature type="region of interest" description="Disordered" evidence="1">
    <location>
        <begin position="2482"/>
        <end position="2502"/>
    </location>
</feature>
<evidence type="ECO:0000313" key="2">
    <source>
        <dbReference type="EMBL" id="SDT36291.1"/>
    </source>
</evidence>
<dbReference type="GO" id="GO:0003824">
    <property type="term" value="F:catalytic activity"/>
    <property type="evidence" value="ECO:0007669"/>
    <property type="project" value="UniProtKB-ARBA"/>
</dbReference>
<feature type="compositionally biased region" description="Polar residues" evidence="1">
    <location>
        <begin position="2059"/>
        <end position="2068"/>
    </location>
</feature>
<evidence type="ECO:0000256" key="1">
    <source>
        <dbReference type="SAM" id="MobiDB-lite"/>
    </source>
</evidence>
<feature type="region of interest" description="Disordered" evidence="1">
    <location>
        <begin position="2519"/>
        <end position="2556"/>
    </location>
</feature>
<accession>A0A1H1ZR35</accession>
<feature type="compositionally biased region" description="Polar residues" evidence="1">
    <location>
        <begin position="2867"/>
        <end position="2884"/>
    </location>
</feature>
<dbReference type="InterPro" id="IPR010069">
    <property type="entry name" value="CdiA_FHA1_rpt"/>
</dbReference>